<dbReference type="InterPro" id="IPR013320">
    <property type="entry name" value="ConA-like_dom_sf"/>
</dbReference>
<accession>A0A914HQY0</accession>
<evidence type="ECO:0000313" key="2">
    <source>
        <dbReference type="Proteomes" id="UP000887572"/>
    </source>
</evidence>
<reference evidence="3" key="1">
    <citation type="submission" date="2022-11" db="UniProtKB">
        <authorList>
            <consortium name="WormBaseParasite"/>
        </authorList>
    </citation>
    <scope>IDENTIFICATION</scope>
</reference>
<dbReference type="SUPFAM" id="SSF49899">
    <property type="entry name" value="Concanavalin A-like lectins/glucanases"/>
    <property type="match status" value="1"/>
</dbReference>
<protein>
    <submittedName>
        <fullName evidence="3">B30.2/SPRY domain-containing protein</fullName>
    </submittedName>
</protein>
<dbReference type="WBParaSite" id="Gr19_v10_g3085.t1">
    <property type="protein sequence ID" value="Gr19_v10_g3085.t1"/>
    <property type="gene ID" value="Gr19_v10_g3085"/>
</dbReference>
<dbReference type="InterPro" id="IPR044736">
    <property type="entry name" value="Gid1/RanBPM/SPLA_SPRY"/>
</dbReference>
<dbReference type="InterPro" id="IPR050618">
    <property type="entry name" value="Ubq-SigPath_Reg"/>
</dbReference>
<dbReference type="Pfam" id="PF00622">
    <property type="entry name" value="SPRY"/>
    <property type="match status" value="1"/>
</dbReference>
<dbReference type="Proteomes" id="UP000887572">
    <property type="component" value="Unplaced"/>
</dbReference>
<keyword evidence="2" id="KW-1185">Reference proteome</keyword>
<dbReference type="CDD" id="cd12885">
    <property type="entry name" value="SPRY_RanBP_like"/>
    <property type="match status" value="1"/>
</dbReference>
<feature type="domain" description="B30.2/SPRY" evidence="1">
    <location>
        <begin position="30"/>
        <end position="224"/>
    </location>
</feature>
<dbReference type="PROSITE" id="PS50188">
    <property type="entry name" value="B302_SPRY"/>
    <property type="match status" value="1"/>
</dbReference>
<evidence type="ECO:0000259" key="1">
    <source>
        <dbReference type="PROSITE" id="PS50188"/>
    </source>
</evidence>
<proteinExistence type="predicted"/>
<evidence type="ECO:0000313" key="3">
    <source>
        <dbReference type="WBParaSite" id="Gr19_v10_g3085.t1"/>
    </source>
</evidence>
<dbReference type="SMART" id="SM00449">
    <property type="entry name" value="SPRY"/>
    <property type="match status" value="1"/>
</dbReference>
<sequence length="231" mass="25978">MQIQRRRRLPLELQCEVISALPFQHGRRMLLLCIPIAINCIALVRKQKKNRWDPTVCHDRLVLIGPNRLIAQRIGEANLGWGSVRAEKPMSKNPYFEVKILEKPIGRIFIGLATKRMPLNKPVGVYKGTYGYSNWGLFWGHEVDGCSHNANGRRPFIGGKPSFGVGDVIGCGLNLATRQIIYTKNGRRLDTAGFLVDSAVDLFPSVSLRKPGDKIEANFGPNFQWNISEEI</sequence>
<dbReference type="InterPro" id="IPR043136">
    <property type="entry name" value="B30.2/SPRY_sf"/>
</dbReference>
<dbReference type="Gene3D" id="2.60.120.920">
    <property type="match status" value="1"/>
</dbReference>
<dbReference type="InterPro" id="IPR003877">
    <property type="entry name" value="SPRY_dom"/>
</dbReference>
<dbReference type="PANTHER" id="PTHR12864">
    <property type="entry name" value="RAN BINDING PROTEIN 9-RELATED"/>
    <property type="match status" value="1"/>
</dbReference>
<dbReference type="AlphaFoldDB" id="A0A914HQY0"/>
<name>A0A914HQY0_GLORO</name>
<organism evidence="2 3">
    <name type="scientific">Globodera rostochiensis</name>
    <name type="common">Golden nematode worm</name>
    <name type="synonym">Heterodera rostochiensis</name>
    <dbReference type="NCBI Taxonomy" id="31243"/>
    <lineage>
        <taxon>Eukaryota</taxon>
        <taxon>Metazoa</taxon>
        <taxon>Ecdysozoa</taxon>
        <taxon>Nematoda</taxon>
        <taxon>Chromadorea</taxon>
        <taxon>Rhabditida</taxon>
        <taxon>Tylenchina</taxon>
        <taxon>Tylenchomorpha</taxon>
        <taxon>Tylenchoidea</taxon>
        <taxon>Heteroderidae</taxon>
        <taxon>Heteroderinae</taxon>
        <taxon>Globodera</taxon>
    </lineage>
</organism>
<dbReference type="InterPro" id="IPR001870">
    <property type="entry name" value="B30.2/SPRY"/>
</dbReference>